<dbReference type="GO" id="GO:0006032">
    <property type="term" value="P:chitin catabolic process"/>
    <property type="evidence" value="ECO:0007669"/>
    <property type="project" value="TreeGrafter"/>
</dbReference>
<dbReference type="GO" id="GO:0005576">
    <property type="term" value="C:extracellular region"/>
    <property type="evidence" value="ECO:0007669"/>
    <property type="project" value="TreeGrafter"/>
</dbReference>
<comment type="similarity">
    <text evidence="1">Belongs to the glycosyl hydrolase 18 family. Chitinase class V subfamily.</text>
</comment>
<organism evidence="8 9">
    <name type="scientific">Corymbia citriodora subsp. variegata</name>
    <dbReference type="NCBI Taxonomy" id="360336"/>
    <lineage>
        <taxon>Eukaryota</taxon>
        <taxon>Viridiplantae</taxon>
        <taxon>Streptophyta</taxon>
        <taxon>Embryophyta</taxon>
        <taxon>Tracheophyta</taxon>
        <taxon>Spermatophyta</taxon>
        <taxon>Magnoliopsida</taxon>
        <taxon>eudicotyledons</taxon>
        <taxon>Gunneridae</taxon>
        <taxon>Pentapetalae</taxon>
        <taxon>rosids</taxon>
        <taxon>malvids</taxon>
        <taxon>Myrtales</taxon>
        <taxon>Myrtaceae</taxon>
        <taxon>Myrtoideae</taxon>
        <taxon>Eucalypteae</taxon>
        <taxon>Corymbia</taxon>
    </lineage>
</organism>
<dbReference type="InterPro" id="IPR029070">
    <property type="entry name" value="Chitinase_insertion_sf"/>
</dbReference>
<dbReference type="InterPro" id="IPR017853">
    <property type="entry name" value="GH"/>
</dbReference>
<evidence type="ECO:0000256" key="3">
    <source>
        <dbReference type="ARBA" id="ARBA00022801"/>
    </source>
</evidence>
<dbReference type="SUPFAM" id="SSF51445">
    <property type="entry name" value="(Trans)glycosidases"/>
    <property type="match status" value="1"/>
</dbReference>
<keyword evidence="4" id="KW-0325">Glycoprotein</keyword>
<gene>
    <name evidence="8" type="ORF">BT93_L0296</name>
</gene>
<evidence type="ECO:0000259" key="7">
    <source>
        <dbReference type="PROSITE" id="PS51910"/>
    </source>
</evidence>
<dbReference type="OrthoDB" id="76388at2759"/>
<protein>
    <recommendedName>
        <fullName evidence="7">GH18 domain-containing protein</fullName>
    </recommendedName>
</protein>
<dbReference type="Gramene" id="rna-gnl|WGS:JABURB|Cocit.L0296.1">
    <property type="protein sequence ID" value="cds-KAF7849777.1"/>
    <property type="gene ID" value="gene-BT93_L0296"/>
</dbReference>
<reference evidence="8" key="1">
    <citation type="submission" date="2020-05" db="EMBL/GenBank/DDBJ databases">
        <title>WGS assembly of Corymbia citriodora subspecies variegata.</title>
        <authorList>
            <person name="Barry K."/>
            <person name="Hundley H."/>
            <person name="Shu S."/>
            <person name="Jenkins J."/>
            <person name="Grimwood J."/>
            <person name="Baten A."/>
        </authorList>
    </citation>
    <scope>NUCLEOTIDE SEQUENCE</scope>
    <source>
        <strain evidence="8">CV2-018</strain>
    </source>
</reference>
<evidence type="ECO:0000313" key="9">
    <source>
        <dbReference type="Proteomes" id="UP000806378"/>
    </source>
</evidence>
<dbReference type="Proteomes" id="UP000806378">
    <property type="component" value="Unassembled WGS sequence"/>
</dbReference>
<dbReference type="EMBL" id="MU089705">
    <property type="protein sequence ID" value="KAF7849777.1"/>
    <property type="molecule type" value="Genomic_DNA"/>
</dbReference>
<keyword evidence="5 6" id="KW-0326">Glycosidase</keyword>
<dbReference type="InterPro" id="IPR001579">
    <property type="entry name" value="Glyco_hydro_18_chit_AS"/>
</dbReference>
<keyword evidence="3 6" id="KW-0378">Hydrolase</keyword>
<dbReference type="Pfam" id="PF00704">
    <property type="entry name" value="Glyco_hydro_18"/>
    <property type="match status" value="1"/>
</dbReference>
<dbReference type="SMART" id="SM00636">
    <property type="entry name" value="Glyco_18"/>
    <property type="match status" value="1"/>
</dbReference>
<keyword evidence="2" id="KW-0732">Signal</keyword>
<proteinExistence type="inferred from homology"/>
<dbReference type="InterPro" id="IPR050314">
    <property type="entry name" value="Glycosyl_Hydrlase_18"/>
</dbReference>
<evidence type="ECO:0000313" key="8">
    <source>
        <dbReference type="EMBL" id="KAF7849777.1"/>
    </source>
</evidence>
<dbReference type="SUPFAM" id="SSF54556">
    <property type="entry name" value="Chitinase insertion domain"/>
    <property type="match status" value="1"/>
</dbReference>
<comment type="caution">
    <text evidence="8">The sequence shown here is derived from an EMBL/GenBank/DDBJ whole genome shotgun (WGS) entry which is preliminary data.</text>
</comment>
<dbReference type="GO" id="GO:0008061">
    <property type="term" value="F:chitin binding"/>
    <property type="evidence" value="ECO:0007669"/>
    <property type="project" value="InterPro"/>
</dbReference>
<dbReference type="AlphaFoldDB" id="A0A8T0CQ50"/>
<dbReference type="GO" id="GO:0004568">
    <property type="term" value="F:chitinase activity"/>
    <property type="evidence" value="ECO:0007669"/>
    <property type="project" value="TreeGrafter"/>
</dbReference>
<keyword evidence="9" id="KW-1185">Reference proteome</keyword>
<dbReference type="CDD" id="cd02879">
    <property type="entry name" value="GH18_plant_chitinase_class_V"/>
    <property type="match status" value="1"/>
</dbReference>
<dbReference type="Gene3D" id="3.20.20.80">
    <property type="entry name" value="Glycosidases"/>
    <property type="match status" value="1"/>
</dbReference>
<dbReference type="InterPro" id="IPR011583">
    <property type="entry name" value="Chitinase_II/V-like_cat"/>
</dbReference>
<dbReference type="PROSITE" id="PS01095">
    <property type="entry name" value="GH18_1"/>
    <property type="match status" value="1"/>
</dbReference>
<dbReference type="PANTHER" id="PTHR11177">
    <property type="entry name" value="CHITINASE"/>
    <property type="match status" value="1"/>
</dbReference>
<feature type="domain" description="GH18" evidence="7">
    <location>
        <begin position="17"/>
        <end position="353"/>
    </location>
</feature>
<dbReference type="PROSITE" id="PS51910">
    <property type="entry name" value="GH18_2"/>
    <property type="match status" value="1"/>
</dbReference>
<dbReference type="GO" id="GO:0005975">
    <property type="term" value="P:carbohydrate metabolic process"/>
    <property type="evidence" value="ECO:0007669"/>
    <property type="project" value="InterPro"/>
</dbReference>
<evidence type="ECO:0000256" key="4">
    <source>
        <dbReference type="ARBA" id="ARBA00023180"/>
    </source>
</evidence>
<dbReference type="Gene3D" id="3.10.50.10">
    <property type="match status" value="1"/>
</dbReference>
<evidence type="ECO:0000256" key="1">
    <source>
        <dbReference type="ARBA" id="ARBA00008682"/>
    </source>
</evidence>
<dbReference type="PANTHER" id="PTHR11177:SF396">
    <property type="entry name" value="NOD FACTOR HYDROLASE PROTEIN 1"/>
    <property type="match status" value="1"/>
</dbReference>
<evidence type="ECO:0000256" key="5">
    <source>
        <dbReference type="ARBA" id="ARBA00023295"/>
    </source>
</evidence>
<accession>A0A8T0CQ50</accession>
<evidence type="ECO:0000256" key="2">
    <source>
        <dbReference type="ARBA" id="ARBA00022729"/>
    </source>
</evidence>
<dbReference type="FunFam" id="3.10.50.10:FF:000003">
    <property type="entry name" value="Class V chitinase CHIT5b"/>
    <property type="match status" value="1"/>
</dbReference>
<evidence type="ECO:0000256" key="6">
    <source>
        <dbReference type="RuleBase" id="RU000489"/>
    </source>
</evidence>
<sequence>MAMGSIDATASSSSSSTIKGSYYTSWTPDFAPSDIDTTLFTHIFYAFLSPSNITFKFELTEQTAVALSNFTSTLRFASPPVKTLLSIGGSGDIPAALLAEIASRRSSRKVFINSSMEVARKFGFDGLDLDWEWPKSPQEMDDLAHLLRAWRLEIIKRPEPLVYFASDFFLDPVYRMYPVAAIRKNLDWINAMCYDYHGAWDPSATGALAAFFDPKSNLSSIHGLKSWLQAGMPRNQVVMGLPLYGRTWELKDPNVTNIGAPAVKAGPGDGVLPYANVLEFNRNHSATVVYDAETVSTYSFSGTSWVGYDDVASMMVKIGLAQALGLRGYFFWALGYETEWQISSQASRAWILDD</sequence>
<dbReference type="InterPro" id="IPR001223">
    <property type="entry name" value="Glyco_hydro18_cat"/>
</dbReference>
<name>A0A8T0CQ50_CORYI</name>